<evidence type="ECO:0000313" key="1">
    <source>
        <dbReference type="EMBL" id="CAD7625510.1"/>
    </source>
</evidence>
<dbReference type="EMBL" id="OC857693">
    <property type="protein sequence ID" value="CAD7625510.1"/>
    <property type="molecule type" value="Genomic_DNA"/>
</dbReference>
<name>A0A7R9KME5_9ACAR</name>
<keyword evidence="2" id="KW-1185">Reference proteome</keyword>
<feature type="non-terminal residue" evidence="1">
    <location>
        <position position="1"/>
    </location>
</feature>
<dbReference type="AlphaFoldDB" id="A0A7R9KME5"/>
<dbReference type="Proteomes" id="UP000759131">
    <property type="component" value="Unassembled WGS sequence"/>
</dbReference>
<proteinExistence type="predicted"/>
<sequence length="54" mass="5985">MTSEESMVNVNQVLQLTHLDINETDINWSKVKLNGFRWLAVRHNSAAGVGDGTS</sequence>
<organism evidence="1">
    <name type="scientific">Medioppia subpectinata</name>
    <dbReference type="NCBI Taxonomy" id="1979941"/>
    <lineage>
        <taxon>Eukaryota</taxon>
        <taxon>Metazoa</taxon>
        <taxon>Ecdysozoa</taxon>
        <taxon>Arthropoda</taxon>
        <taxon>Chelicerata</taxon>
        <taxon>Arachnida</taxon>
        <taxon>Acari</taxon>
        <taxon>Acariformes</taxon>
        <taxon>Sarcoptiformes</taxon>
        <taxon>Oribatida</taxon>
        <taxon>Brachypylina</taxon>
        <taxon>Oppioidea</taxon>
        <taxon>Oppiidae</taxon>
        <taxon>Medioppia</taxon>
    </lineage>
</organism>
<accession>A0A7R9KME5</accession>
<gene>
    <name evidence="1" type="ORF">OSB1V03_LOCUS5944</name>
</gene>
<reference evidence="1" key="1">
    <citation type="submission" date="2020-11" db="EMBL/GenBank/DDBJ databases">
        <authorList>
            <person name="Tran Van P."/>
        </authorList>
    </citation>
    <scope>NUCLEOTIDE SEQUENCE</scope>
</reference>
<evidence type="ECO:0000313" key="2">
    <source>
        <dbReference type="Proteomes" id="UP000759131"/>
    </source>
</evidence>
<protein>
    <submittedName>
        <fullName evidence="1">Uncharacterized protein</fullName>
    </submittedName>
</protein>
<dbReference type="EMBL" id="CAJPIZ010003118">
    <property type="protein sequence ID" value="CAG2105940.1"/>
    <property type="molecule type" value="Genomic_DNA"/>
</dbReference>